<dbReference type="EMBL" id="DQVE01000029">
    <property type="protein sequence ID" value="HIP98268.1"/>
    <property type="molecule type" value="Genomic_DNA"/>
</dbReference>
<accession>A0A9D0YP03</accession>
<evidence type="ECO:0000313" key="2">
    <source>
        <dbReference type="Proteomes" id="UP000606463"/>
    </source>
</evidence>
<sequence length="70" mass="8253">MEEKKESPLYGNLERCDSPDAECFKCGSKEELYKDPYIEGLCFCKTCWEERLITQKLTEMGMDEEIPFDE</sequence>
<comment type="caution">
    <text evidence="1">The sequence shown here is derived from an EMBL/GenBank/DDBJ whole genome shotgun (WGS) entry which is preliminary data.</text>
</comment>
<dbReference type="Proteomes" id="UP000606463">
    <property type="component" value="Unassembled WGS sequence"/>
</dbReference>
<evidence type="ECO:0000313" key="1">
    <source>
        <dbReference type="EMBL" id="HIP98268.1"/>
    </source>
</evidence>
<reference evidence="1" key="1">
    <citation type="journal article" date="2020" name="ISME J.">
        <title>Gammaproteobacteria mediating utilization of methyl-, sulfur- and petroleum organic compounds in deep ocean hydrothermal plumes.</title>
        <authorList>
            <person name="Zhou Z."/>
            <person name="Liu Y."/>
            <person name="Pan J."/>
            <person name="Cron B.R."/>
            <person name="Toner B.M."/>
            <person name="Anantharaman K."/>
            <person name="Breier J.A."/>
            <person name="Dick G.J."/>
            <person name="Li M."/>
        </authorList>
    </citation>
    <scope>NUCLEOTIDE SEQUENCE</scope>
    <source>
        <strain evidence="1">SZUA-1501</strain>
    </source>
</reference>
<proteinExistence type="predicted"/>
<protein>
    <submittedName>
        <fullName evidence="1">Uncharacterized protein</fullName>
    </submittedName>
</protein>
<gene>
    <name evidence="1" type="ORF">EYH37_02725</name>
</gene>
<dbReference type="AlphaFoldDB" id="A0A9D0YP03"/>
<organism evidence="1 2">
    <name type="scientific">Aquifex aeolicus</name>
    <dbReference type="NCBI Taxonomy" id="63363"/>
    <lineage>
        <taxon>Bacteria</taxon>
        <taxon>Pseudomonadati</taxon>
        <taxon>Aquificota</taxon>
        <taxon>Aquificia</taxon>
        <taxon>Aquificales</taxon>
        <taxon>Aquificaceae</taxon>
        <taxon>Aquifex</taxon>
    </lineage>
</organism>
<name>A0A9D0YP03_AQUAO</name>